<proteinExistence type="predicted"/>
<feature type="transmembrane region" description="Helical" evidence="8">
    <location>
        <begin position="265"/>
        <end position="283"/>
    </location>
</feature>
<evidence type="ECO:0000259" key="9">
    <source>
        <dbReference type="PROSITE" id="PS50850"/>
    </source>
</evidence>
<keyword evidence="7 8" id="KW-0472">Membrane</keyword>
<protein>
    <submittedName>
        <fullName evidence="10">Transporter YwbF</fullName>
    </submittedName>
</protein>
<dbReference type="PANTHER" id="PTHR23522:SF10">
    <property type="entry name" value="3-PHENYLPROPIONIC ACID TRANSPORTER-RELATED"/>
    <property type="match status" value="1"/>
</dbReference>
<dbReference type="PANTHER" id="PTHR23522">
    <property type="entry name" value="BLL5896 PROTEIN"/>
    <property type="match status" value="1"/>
</dbReference>
<keyword evidence="6 8" id="KW-1133">Transmembrane helix</keyword>
<comment type="subcellular location">
    <subcellularLocation>
        <location evidence="1">Cell inner membrane</location>
        <topology evidence="1">Multi-pass membrane protein</topology>
    </subcellularLocation>
</comment>
<feature type="transmembrane region" description="Helical" evidence="8">
    <location>
        <begin position="73"/>
        <end position="91"/>
    </location>
</feature>
<feature type="transmembrane region" description="Helical" evidence="8">
    <location>
        <begin position="135"/>
        <end position="153"/>
    </location>
</feature>
<dbReference type="SUPFAM" id="SSF103473">
    <property type="entry name" value="MFS general substrate transporter"/>
    <property type="match status" value="1"/>
</dbReference>
<evidence type="ECO:0000256" key="5">
    <source>
        <dbReference type="ARBA" id="ARBA00022692"/>
    </source>
</evidence>
<keyword evidence="11" id="KW-1185">Reference proteome</keyword>
<dbReference type="InterPro" id="IPR024989">
    <property type="entry name" value="MFS_assoc_dom"/>
</dbReference>
<dbReference type="Gene3D" id="1.20.1250.20">
    <property type="entry name" value="MFS general substrate transporter like domains"/>
    <property type="match status" value="2"/>
</dbReference>
<feature type="transmembrane region" description="Helical" evidence="8">
    <location>
        <begin position="325"/>
        <end position="345"/>
    </location>
</feature>
<feature type="transmembrane region" description="Helical" evidence="8">
    <location>
        <begin position="289"/>
        <end position="313"/>
    </location>
</feature>
<feature type="transmembrane region" description="Helical" evidence="8">
    <location>
        <begin position="97"/>
        <end position="114"/>
    </location>
</feature>
<dbReference type="RefSeq" id="WP_017795878.1">
    <property type="nucleotide sequence ID" value="NZ_BSKO01000001.1"/>
</dbReference>
<feature type="transmembrane region" description="Helical" evidence="8">
    <location>
        <begin position="199"/>
        <end position="218"/>
    </location>
</feature>
<evidence type="ECO:0000256" key="2">
    <source>
        <dbReference type="ARBA" id="ARBA00022448"/>
    </source>
</evidence>
<comment type="caution">
    <text evidence="10">The sequence shown here is derived from an EMBL/GenBank/DDBJ whole genome shotgun (WGS) entry which is preliminary data.</text>
</comment>
<evidence type="ECO:0000313" key="10">
    <source>
        <dbReference type="EMBL" id="GLO65186.1"/>
    </source>
</evidence>
<reference evidence="10 11" key="1">
    <citation type="submission" date="2023-02" db="EMBL/GenBank/DDBJ databases">
        <title>Oceanobacillus kimchii IFOP_LL358 isolated form Alexandrium catenella lab strain.</title>
        <authorList>
            <person name="Gajardo G."/>
            <person name="Ueki S."/>
            <person name="Maruyama F."/>
        </authorList>
    </citation>
    <scope>NUCLEOTIDE SEQUENCE [LARGE SCALE GENOMIC DNA]</scope>
    <source>
        <strain evidence="10 11">IFOP_LL358</strain>
    </source>
</reference>
<feature type="domain" description="Major facilitator superfamily (MFS) profile" evidence="9">
    <location>
        <begin position="1"/>
        <end position="186"/>
    </location>
</feature>
<dbReference type="InterPro" id="IPR026032">
    <property type="entry name" value="HcaT-like"/>
</dbReference>
<name>A0ABQ5THI8_9BACI</name>
<sequence length="390" mass="43059">MSKTKSLIPLKTLFVSYHASNTILISFLPLYLQSRGLSGTQIGWVLAVESLAAILAQPFWGFLSDKFKTIKRILFICLIGLLIFGFTFFQMSSLHTILIFGAVFYFFAAPIGGLNDSFAQRRATQLGISFGSIRMWGSVGFALSSLLVGEVLARFGIGYMVWVYLAFGTIALLTLIPLKDVKADTKPVKFNDIGKIIKSKPFLLFLGVILFITITHRMNDYYMALYISELGGSENLVGLAWFAGVISEAAVFALAAFWFKKFHSLIFIIIAAIIYTVRWFLYASAMDPMMIIGLQFLHGLTFGVFYTAAFDYVTRLIPSFLQSTGHLVFFSVYFGLSGIIGSLAGGSLVDVFGGSSMYTLMGILSAIGTVLLITYHIAYYRRDLTAPGSE</sequence>
<dbReference type="Proteomes" id="UP001275436">
    <property type="component" value="Unassembled WGS sequence"/>
</dbReference>
<evidence type="ECO:0000256" key="7">
    <source>
        <dbReference type="ARBA" id="ARBA00023136"/>
    </source>
</evidence>
<feature type="transmembrane region" description="Helical" evidence="8">
    <location>
        <begin position="12"/>
        <end position="32"/>
    </location>
</feature>
<dbReference type="Pfam" id="PF12832">
    <property type="entry name" value="MFS_1_like"/>
    <property type="match status" value="1"/>
</dbReference>
<evidence type="ECO:0000256" key="3">
    <source>
        <dbReference type="ARBA" id="ARBA00022475"/>
    </source>
</evidence>
<feature type="transmembrane region" description="Helical" evidence="8">
    <location>
        <begin position="357"/>
        <end position="378"/>
    </location>
</feature>
<feature type="transmembrane region" description="Helical" evidence="8">
    <location>
        <begin position="159"/>
        <end position="178"/>
    </location>
</feature>
<dbReference type="InterPro" id="IPR036259">
    <property type="entry name" value="MFS_trans_sf"/>
</dbReference>
<feature type="transmembrane region" description="Helical" evidence="8">
    <location>
        <begin position="238"/>
        <end position="258"/>
    </location>
</feature>
<gene>
    <name evidence="10" type="primary">ywbF</name>
    <name evidence="10" type="ORF">MACH08_09700</name>
</gene>
<feature type="transmembrane region" description="Helical" evidence="8">
    <location>
        <begin position="44"/>
        <end position="61"/>
    </location>
</feature>
<evidence type="ECO:0000256" key="4">
    <source>
        <dbReference type="ARBA" id="ARBA00022519"/>
    </source>
</evidence>
<dbReference type="PROSITE" id="PS50850">
    <property type="entry name" value="MFS"/>
    <property type="match status" value="2"/>
</dbReference>
<dbReference type="PIRSF" id="PIRSF004925">
    <property type="entry name" value="HcaT"/>
    <property type="match status" value="1"/>
</dbReference>
<accession>A0ABQ5THI8</accession>
<keyword evidence="3" id="KW-1003">Cell membrane</keyword>
<keyword evidence="2" id="KW-0813">Transport</keyword>
<feature type="domain" description="Major facilitator superfamily (MFS) profile" evidence="9">
    <location>
        <begin position="200"/>
        <end position="390"/>
    </location>
</feature>
<evidence type="ECO:0000256" key="1">
    <source>
        <dbReference type="ARBA" id="ARBA00004429"/>
    </source>
</evidence>
<organism evidence="10 11">
    <name type="scientific">Oceanobacillus kimchii</name>
    <dbReference type="NCBI Taxonomy" id="746691"/>
    <lineage>
        <taxon>Bacteria</taxon>
        <taxon>Bacillati</taxon>
        <taxon>Bacillota</taxon>
        <taxon>Bacilli</taxon>
        <taxon>Bacillales</taxon>
        <taxon>Bacillaceae</taxon>
        <taxon>Oceanobacillus</taxon>
    </lineage>
</organism>
<evidence type="ECO:0000313" key="11">
    <source>
        <dbReference type="Proteomes" id="UP001275436"/>
    </source>
</evidence>
<evidence type="ECO:0000256" key="6">
    <source>
        <dbReference type="ARBA" id="ARBA00022989"/>
    </source>
</evidence>
<dbReference type="InterPro" id="IPR020846">
    <property type="entry name" value="MFS_dom"/>
</dbReference>
<keyword evidence="4" id="KW-0997">Cell inner membrane</keyword>
<evidence type="ECO:0000256" key="8">
    <source>
        <dbReference type="SAM" id="Phobius"/>
    </source>
</evidence>
<dbReference type="EMBL" id="BSKO01000001">
    <property type="protein sequence ID" value="GLO65186.1"/>
    <property type="molecule type" value="Genomic_DNA"/>
</dbReference>
<keyword evidence="5 8" id="KW-0812">Transmembrane</keyword>